<organism evidence="2 3">
    <name type="scientific">Cellulomonas chengniuliangii</name>
    <dbReference type="NCBI Taxonomy" id="2968084"/>
    <lineage>
        <taxon>Bacteria</taxon>
        <taxon>Bacillati</taxon>
        <taxon>Actinomycetota</taxon>
        <taxon>Actinomycetes</taxon>
        <taxon>Micrococcales</taxon>
        <taxon>Cellulomonadaceae</taxon>
        <taxon>Cellulomonas</taxon>
    </lineage>
</organism>
<gene>
    <name evidence="2" type="ORF">NP064_07255</name>
</gene>
<feature type="transmembrane region" description="Helical" evidence="1">
    <location>
        <begin position="245"/>
        <end position="266"/>
    </location>
</feature>
<feature type="transmembrane region" description="Helical" evidence="1">
    <location>
        <begin position="47"/>
        <end position="70"/>
    </location>
</feature>
<accession>A0ABY5L200</accession>
<evidence type="ECO:0000313" key="2">
    <source>
        <dbReference type="EMBL" id="UUI76669.1"/>
    </source>
</evidence>
<dbReference type="Proteomes" id="UP001316189">
    <property type="component" value="Chromosome"/>
</dbReference>
<keyword evidence="1" id="KW-0472">Membrane</keyword>
<feature type="transmembrane region" description="Helical" evidence="1">
    <location>
        <begin position="308"/>
        <end position="327"/>
    </location>
</feature>
<feature type="transmembrane region" description="Helical" evidence="1">
    <location>
        <begin position="141"/>
        <end position="158"/>
    </location>
</feature>
<proteinExistence type="predicted"/>
<name>A0ABY5L200_9CELL</name>
<dbReference type="RefSeq" id="WP_227568958.1">
    <property type="nucleotide sequence ID" value="NZ_CP101988.1"/>
</dbReference>
<dbReference type="EMBL" id="CP101988">
    <property type="protein sequence ID" value="UUI76669.1"/>
    <property type="molecule type" value="Genomic_DNA"/>
</dbReference>
<feature type="transmembrane region" description="Helical" evidence="1">
    <location>
        <begin position="76"/>
        <end position="97"/>
    </location>
</feature>
<evidence type="ECO:0000313" key="3">
    <source>
        <dbReference type="Proteomes" id="UP001316189"/>
    </source>
</evidence>
<protein>
    <submittedName>
        <fullName evidence="2">Uncharacterized protein</fullName>
    </submittedName>
</protein>
<sequence>MTREAADGGKAAVGAPADGSARSAALAGRALLLRLGMPRDPAAPRHLAAFLVATVATVLLTRGALAATGYPQVGGATLHIAHVLWGGLLLAVAVVLLLSYAGPVVRPVGALLGGIGFGLFVDEIGKFVTADNDYFYEPTASLIYVVVVLLVLLAEALHGRRERDPVELLAGAVDHAVSGVTGGFSPRARRQARALVRAAGDQRGTAEVRALLRVVEDDHEELPDITGAVARWVVRCTYRLVRERWVPWAAVVVLTGAGVATVGRGMVAWLQGADVPGWVVTGMLLSGAGSLACAVVGLVVVRRSRESGFAWFRRAVLVSLLLTQIFLFRLDQWAAVTGLVVDLVVLAVVAAEAEVARSRRTEGEGASTTT</sequence>
<feature type="transmembrane region" description="Helical" evidence="1">
    <location>
        <begin position="104"/>
        <end position="121"/>
    </location>
</feature>
<reference evidence="2 3" key="1">
    <citation type="submission" date="2022-07" db="EMBL/GenBank/DDBJ databases">
        <title>Novel species in genus cellulomonas.</title>
        <authorList>
            <person name="Ye L."/>
        </authorList>
    </citation>
    <scope>NUCLEOTIDE SEQUENCE [LARGE SCALE GENOMIC DNA]</scope>
    <source>
        <strain evidence="3">zg-Y338</strain>
    </source>
</reference>
<feature type="transmembrane region" description="Helical" evidence="1">
    <location>
        <begin position="333"/>
        <end position="351"/>
    </location>
</feature>
<keyword evidence="1" id="KW-0812">Transmembrane</keyword>
<feature type="transmembrane region" description="Helical" evidence="1">
    <location>
        <begin position="278"/>
        <end position="301"/>
    </location>
</feature>
<keyword evidence="1" id="KW-1133">Transmembrane helix</keyword>
<keyword evidence="3" id="KW-1185">Reference proteome</keyword>
<evidence type="ECO:0000256" key="1">
    <source>
        <dbReference type="SAM" id="Phobius"/>
    </source>
</evidence>